<dbReference type="SUPFAM" id="SSF53474">
    <property type="entry name" value="alpha/beta-Hydrolases"/>
    <property type="match status" value="1"/>
</dbReference>
<dbReference type="EMBL" id="AYZF01000017">
    <property type="protein sequence ID" value="KRN05558.1"/>
    <property type="molecule type" value="Genomic_DNA"/>
</dbReference>
<dbReference type="PANTHER" id="PTHR48081">
    <property type="entry name" value="AB HYDROLASE SUPERFAMILY PROTEIN C4A8.06C"/>
    <property type="match status" value="1"/>
</dbReference>
<dbReference type="PANTHER" id="PTHR48081:SF33">
    <property type="entry name" value="KYNURENINE FORMAMIDASE"/>
    <property type="match status" value="1"/>
</dbReference>
<dbReference type="eggNOG" id="COG0657">
    <property type="taxonomic scope" value="Bacteria"/>
</dbReference>
<dbReference type="InterPro" id="IPR013094">
    <property type="entry name" value="AB_hydrolase_3"/>
</dbReference>
<reference evidence="3 4" key="1">
    <citation type="journal article" date="2015" name="Genome Announc.">
        <title>Expanding the biotechnology potential of lactobacilli through comparative genomics of 213 strains and associated genera.</title>
        <authorList>
            <person name="Sun Z."/>
            <person name="Harris H.M."/>
            <person name="McCann A."/>
            <person name="Guo C."/>
            <person name="Argimon S."/>
            <person name="Zhang W."/>
            <person name="Yang X."/>
            <person name="Jeffery I.B."/>
            <person name="Cooney J.C."/>
            <person name="Kagawa T.F."/>
            <person name="Liu W."/>
            <person name="Song Y."/>
            <person name="Salvetti E."/>
            <person name="Wrobel A."/>
            <person name="Rasinkangas P."/>
            <person name="Parkhill J."/>
            <person name="Rea M.C."/>
            <person name="O'Sullivan O."/>
            <person name="Ritari J."/>
            <person name="Douillard F.P."/>
            <person name="Paul Ross R."/>
            <person name="Yang R."/>
            <person name="Briner A.E."/>
            <person name="Felis G.E."/>
            <person name="de Vos W.M."/>
            <person name="Barrangou R."/>
            <person name="Klaenhammer T.R."/>
            <person name="Caufield P.W."/>
            <person name="Cui Y."/>
            <person name="Zhang H."/>
            <person name="O'Toole P.W."/>
        </authorList>
    </citation>
    <scope>NUCLEOTIDE SEQUENCE [LARGE SCALE GENOMIC DNA]</scope>
    <source>
        <strain evidence="3 4">DSM 21376</strain>
    </source>
</reference>
<dbReference type="InterPro" id="IPR029058">
    <property type="entry name" value="AB_hydrolase_fold"/>
</dbReference>
<keyword evidence="4" id="KW-1185">Reference proteome</keyword>
<dbReference type="RefSeq" id="WP_056967455.1">
    <property type="nucleotide sequence ID" value="NZ_AYZF01000017.1"/>
</dbReference>
<dbReference type="Pfam" id="PF07859">
    <property type="entry name" value="Abhydrolase_3"/>
    <property type="match status" value="1"/>
</dbReference>
<gene>
    <name evidence="3" type="ORF">FD15_GL002120</name>
</gene>
<dbReference type="Proteomes" id="UP000050961">
    <property type="component" value="Unassembled WGS sequence"/>
</dbReference>
<sequence length="312" mass="35541">MTDERFVEQLTQHWQRVAKRDRQRELTQPKPLGALVQTDRPYIAQASPLQKLNLYFPKNVNLNTEKLPTIIDIHGGGWMYGDCHLNDSYCLFLASQGYAVMAMSYRLLPQVGLKEMIEDVFASLHWLELFGSQKGFDLTRVLLVGDSAGGHLAGLTLCIQRSPKLQLLYGVEALDFDFDAAVIICGVMEPQKLALGNGIMSRAAKVQLKLLTRKNTAIANAAGFSQACRNIKLPPLMIIGSEEDSFWWQTRLFLRTLTANKLDFQTKLWRRSRGKHLGHVFNVTHWEWSESRETNFAMLNFFKQISASKHKK</sequence>
<dbReference type="PATRIC" id="fig|1423806.3.peg.2161"/>
<organism evidence="3 4">
    <name type="scientific">Liquorilactobacillus sucicola DSM 21376 = JCM 15457</name>
    <dbReference type="NCBI Taxonomy" id="1423806"/>
    <lineage>
        <taxon>Bacteria</taxon>
        <taxon>Bacillati</taxon>
        <taxon>Bacillota</taxon>
        <taxon>Bacilli</taxon>
        <taxon>Lactobacillales</taxon>
        <taxon>Lactobacillaceae</taxon>
        <taxon>Liquorilactobacillus</taxon>
    </lineage>
</organism>
<dbReference type="AlphaFoldDB" id="A0A0R2DPP4"/>
<proteinExistence type="predicted"/>
<name>A0A0R2DPP4_9LACO</name>
<evidence type="ECO:0000256" key="1">
    <source>
        <dbReference type="ARBA" id="ARBA00022801"/>
    </source>
</evidence>
<keyword evidence="1" id="KW-0378">Hydrolase</keyword>
<evidence type="ECO:0000259" key="2">
    <source>
        <dbReference type="Pfam" id="PF07859"/>
    </source>
</evidence>
<dbReference type="Gene3D" id="3.40.50.1820">
    <property type="entry name" value="alpha/beta hydrolase"/>
    <property type="match status" value="1"/>
</dbReference>
<dbReference type="STRING" id="1423806.FD15_GL002120"/>
<comment type="caution">
    <text evidence="3">The sequence shown here is derived from an EMBL/GenBank/DDBJ whole genome shotgun (WGS) entry which is preliminary data.</text>
</comment>
<accession>A0A0R2DPP4</accession>
<dbReference type="InterPro" id="IPR050300">
    <property type="entry name" value="GDXG_lipolytic_enzyme"/>
</dbReference>
<evidence type="ECO:0000313" key="3">
    <source>
        <dbReference type="EMBL" id="KRN05558.1"/>
    </source>
</evidence>
<protein>
    <submittedName>
        <fullName evidence="3">Esterase lipase</fullName>
    </submittedName>
</protein>
<evidence type="ECO:0000313" key="4">
    <source>
        <dbReference type="Proteomes" id="UP000050961"/>
    </source>
</evidence>
<dbReference type="GO" id="GO:0016787">
    <property type="term" value="F:hydrolase activity"/>
    <property type="evidence" value="ECO:0007669"/>
    <property type="project" value="UniProtKB-KW"/>
</dbReference>
<feature type="domain" description="Alpha/beta hydrolase fold-3" evidence="2">
    <location>
        <begin position="71"/>
        <end position="269"/>
    </location>
</feature>